<sequence length="135" mass="15738">MATWRELVTFIRQSYRVIRDEPEELRIRLRFRKDPEDEERTQMVVIAREVLDKREEWVQIATPFARVDECDLHSVLAEIGHTTVVGGAVVMGEYLVLRHSLPLKNLDINEFTDPLELVTGSAELLEEQITGRDDY</sequence>
<dbReference type="OrthoDB" id="3295813at2"/>
<evidence type="ECO:0000313" key="1">
    <source>
        <dbReference type="EMBL" id="SFI62796.1"/>
    </source>
</evidence>
<protein>
    <submittedName>
        <fullName evidence="1">Uncharacterized protein</fullName>
    </submittedName>
</protein>
<name>A0A1I3JRK4_9PSEU</name>
<dbReference type="EMBL" id="FORP01000001">
    <property type="protein sequence ID" value="SFI62796.1"/>
    <property type="molecule type" value="Genomic_DNA"/>
</dbReference>
<dbReference type="Proteomes" id="UP000199025">
    <property type="component" value="Unassembled WGS sequence"/>
</dbReference>
<accession>A0A1I3JRK4</accession>
<keyword evidence="2" id="KW-1185">Reference proteome</keyword>
<dbReference type="RefSeq" id="WP_091503663.1">
    <property type="nucleotide sequence ID" value="NZ_CBDQZW010000009.1"/>
</dbReference>
<dbReference type="STRING" id="115433.SAMN05421835_101245"/>
<reference evidence="1 2" key="1">
    <citation type="submission" date="2016-10" db="EMBL/GenBank/DDBJ databases">
        <authorList>
            <person name="de Groot N.N."/>
        </authorList>
    </citation>
    <scope>NUCLEOTIDE SEQUENCE [LARGE SCALE GENOMIC DNA]</scope>
    <source>
        <strain evidence="1 2">DSM 44468</strain>
    </source>
</reference>
<evidence type="ECO:0000313" key="2">
    <source>
        <dbReference type="Proteomes" id="UP000199025"/>
    </source>
</evidence>
<gene>
    <name evidence="1" type="ORF">SAMN05421835_101245</name>
</gene>
<organism evidence="1 2">
    <name type="scientific">Amycolatopsis sacchari</name>
    <dbReference type="NCBI Taxonomy" id="115433"/>
    <lineage>
        <taxon>Bacteria</taxon>
        <taxon>Bacillati</taxon>
        <taxon>Actinomycetota</taxon>
        <taxon>Actinomycetes</taxon>
        <taxon>Pseudonocardiales</taxon>
        <taxon>Pseudonocardiaceae</taxon>
        <taxon>Amycolatopsis</taxon>
    </lineage>
</organism>
<proteinExistence type="predicted"/>
<dbReference type="AlphaFoldDB" id="A0A1I3JRK4"/>